<accession>A0A1Y6CX77</accession>
<dbReference type="AlphaFoldDB" id="A0A1Y6CX77"/>
<keyword evidence="1" id="KW-0808">Transferase</keyword>
<dbReference type="Gene3D" id="3.40.50.2000">
    <property type="entry name" value="Glycogen Phosphorylase B"/>
    <property type="match status" value="2"/>
</dbReference>
<organism evidence="1 2">
    <name type="scientific">Methylomagnum ishizawai</name>
    <dbReference type="NCBI Taxonomy" id="1760988"/>
    <lineage>
        <taxon>Bacteria</taxon>
        <taxon>Pseudomonadati</taxon>
        <taxon>Pseudomonadota</taxon>
        <taxon>Gammaproteobacteria</taxon>
        <taxon>Methylococcales</taxon>
        <taxon>Methylococcaceae</taxon>
        <taxon>Methylomagnum</taxon>
    </lineage>
</organism>
<dbReference type="EMBL" id="FXAM01000001">
    <property type="protein sequence ID" value="SMF94947.1"/>
    <property type="molecule type" value="Genomic_DNA"/>
</dbReference>
<proteinExistence type="predicted"/>
<keyword evidence="2" id="KW-1185">Reference proteome</keyword>
<evidence type="ECO:0000313" key="1">
    <source>
        <dbReference type="EMBL" id="SMF94947.1"/>
    </source>
</evidence>
<dbReference type="SUPFAM" id="SSF53756">
    <property type="entry name" value="UDP-Glycosyltransferase/glycogen phosphorylase"/>
    <property type="match status" value="1"/>
</dbReference>
<sequence length="458" mass="52320">MRRTPLGWFYPGLKKNILARWIWRWAKWVAATPPCAVLIGKLAQANSANPRTGLPPEVLLPLIDIDPRQGGRKNALLVIPYVTDNAYFNLVEYLDKTLIDLSYDIHAVVHNSEGIAARKPWWTSYYYVRATTGKFLSLYQDKQRKIPIDNHRVDDWCGPELMQFVAALHGLLKFDVCVVHYVFFSKVFELFDNSTLKLLVTHDCYSERNARLLRHGLEHSLWFSTTREEEKKGLMRADKVFAIQEAEADFFAGLVGADKVVTVPWIPEKRYIQRKACRKRPVLGYLASDYLNNVKVFQDFYRRFAANAALTEHFDLWVGGRICTAIGKPKQYPKARFFGVLDKVEPFYAQCDLMVNPDFFESGLKLKGIEALAYGMPLVTTIQATRGLGLTDRLHNCPDLDAVCVALEAIAQDHTLLSSMAEASRQAYDNLYTKYDAKRILERIIADHGYPKAWDDAA</sequence>
<gene>
    <name evidence="1" type="ORF">SAMN02949497_2286</name>
</gene>
<dbReference type="Pfam" id="PF13692">
    <property type="entry name" value="Glyco_trans_1_4"/>
    <property type="match status" value="1"/>
</dbReference>
<evidence type="ECO:0000313" key="2">
    <source>
        <dbReference type="Proteomes" id="UP000192923"/>
    </source>
</evidence>
<dbReference type="OrthoDB" id="9807209at2"/>
<dbReference type="GO" id="GO:0016740">
    <property type="term" value="F:transferase activity"/>
    <property type="evidence" value="ECO:0007669"/>
    <property type="project" value="UniProtKB-KW"/>
</dbReference>
<name>A0A1Y6CX77_9GAMM</name>
<dbReference type="STRING" id="1760988.SAMN02949497_2286"/>
<dbReference type="Proteomes" id="UP000192923">
    <property type="component" value="Unassembled WGS sequence"/>
</dbReference>
<protein>
    <submittedName>
        <fullName evidence="1">Glycosyltransferase involved in cell wall bisynthesis</fullName>
    </submittedName>
</protein>
<reference evidence="1 2" key="1">
    <citation type="submission" date="2016-12" db="EMBL/GenBank/DDBJ databases">
        <authorList>
            <person name="Song W.-J."/>
            <person name="Kurnit D.M."/>
        </authorList>
    </citation>
    <scope>NUCLEOTIDE SEQUENCE [LARGE SCALE GENOMIC DNA]</scope>
    <source>
        <strain evidence="1 2">175</strain>
    </source>
</reference>
<dbReference type="RefSeq" id="WP_085212767.1">
    <property type="nucleotide sequence ID" value="NZ_FXAM01000001.1"/>
</dbReference>